<organism evidence="1 2">
    <name type="scientific">Qipengyuania polymorpha</name>
    <dbReference type="NCBI Taxonomy" id="2867234"/>
    <lineage>
        <taxon>Bacteria</taxon>
        <taxon>Pseudomonadati</taxon>
        <taxon>Pseudomonadota</taxon>
        <taxon>Alphaproteobacteria</taxon>
        <taxon>Sphingomonadales</taxon>
        <taxon>Erythrobacteraceae</taxon>
        <taxon>Qipengyuania</taxon>
    </lineage>
</organism>
<name>A0ABS7IYQ0_9SPHN</name>
<gene>
    <name evidence="1" type="ORF">K3152_02950</name>
</gene>
<evidence type="ECO:0000313" key="1">
    <source>
        <dbReference type="EMBL" id="MBX7457195.1"/>
    </source>
</evidence>
<comment type="caution">
    <text evidence="1">The sequence shown here is derived from an EMBL/GenBank/DDBJ whole genome shotgun (WGS) entry which is preliminary data.</text>
</comment>
<dbReference type="Proteomes" id="UP000783253">
    <property type="component" value="Unassembled WGS sequence"/>
</dbReference>
<keyword evidence="2" id="KW-1185">Reference proteome</keyword>
<dbReference type="RefSeq" id="WP_221572525.1">
    <property type="nucleotide sequence ID" value="NZ_JAIGNK010000001.1"/>
</dbReference>
<reference evidence="1 2" key="1">
    <citation type="submission" date="2021-08" db="EMBL/GenBank/DDBJ databases">
        <title>Comparative Genomics Analysis of the Genus Qipengyuania Reveals Extensive Genetic Diversity and Metabolic Versatility, Including the Description of Fifteen Novel Species.</title>
        <authorList>
            <person name="Liu Y."/>
        </authorList>
    </citation>
    <scope>NUCLEOTIDE SEQUENCE [LARGE SCALE GENOMIC DNA]</scope>
    <source>
        <strain evidence="1 2">1NDH17</strain>
    </source>
</reference>
<accession>A0ABS7IYQ0</accession>
<evidence type="ECO:0008006" key="3">
    <source>
        <dbReference type="Google" id="ProtNLM"/>
    </source>
</evidence>
<sequence>MEKWVHVLRIRAEHLEQADFLTVEREPSDVIAEALLAMPEGEIGGGSDWHIAAAERFAGSAVYFQIGRVQKVNQPQYDEGTRKFFEAEGERAPYTEGVFDGETQTCVIERRPNVAAKAIEIAPKLEKLLNSASAPAEAGVTIRVDELRDPTGFIEQIRDSYRVTRFSFTAEFENPHDVYGLIHRPAEEYNEAIRGAKTTVESRGDDLDKDVVEEAARSAASVGDPASATVKTEKGGKLKTIYLRGTPLLELVELADKADALKETMLAAAKRAYHRLRKPNNDT</sequence>
<protein>
    <recommendedName>
        <fullName evidence="3">DUF4747 family protein</fullName>
    </recommendedName>
</protein>
<dbReference type="EMBL" id="JAIGNK010000001">
    <property type="protein sequence ID" value="MBX7457195.1"/>
    <property type="molecule type" value="Genomic_DNA"/>
</dbReference>
<proteinExistence type="predicted"/>
<evidence type="ECO:0000313" key="2">
    <source>
        <dbReference type="Proteomes" id="UP000783253"/>
    </source>
</evidence>